<name>A0A1S8TMK9_9CLOT</name>
<evidence type="ECO:0000256" key="1">
    <source>
        <dbReference type="SAM" id="SignalP"/>
    </source>
</evidence>
<accession>A0A1S8TMK9</accession>
<dbReference type="OrthoDB" id="1932691at2"/>
<organism evidence="2 3">
    <name type="scientific">Clostridium puniceum</name>
    <dbReference type="NCBI Taxonomy" id="29367"/>
    <lineage>
        <taxon>Bacteria</taxon>
        <taxon>Bacillati</taxon>
        <taxon>Bacillota</taxon>
        <taxon>Clostridia</taxon>
        <taxon>Eubacteriales</taxon>
        <taxon>Clostridiaceae</taxon>
        <taxon>Clostridium</taxon>
    </lineage>
</organism>
<keyword evidence="1" id="KW-0732">Signal</keyword>
<dbReference type="EMBL" id="LZZM01000113">
    <property type="protein sequence ID" value="OOM79003.1"/>
    <property type="molecule type" value="Genomic_DNA"/>
</dbReference>
<sequence>MKRKKLTQTIALALLLIVGSSIVPTISASAAEVNVVSDKKDTEKGTTITLSQFKNASQVEILDENTILIDGKSYDFDYVAGILCKGIDSETTNISIDKVAILRNPATATIRTAAKWIVKNWNKIYNKIPDSAKKYFKLDGFMKVMDQYIDISGSIEEFLNSCFRDMGMPEWANWAITNAIMVIIPI</sequence>
<protein>
    <submittedName>
        <fullName evidence="2">Uncharacterized protein</fullName>
    </submittedName>
</protein>
<comment type="caution">
    <text evidence="2">The sequence shown here is derived from an EMBL/GenBank/DDBJ whole genome shotgun (WGS) entry which is preliminary data.</text>
</comment>
<proteinExistence type="predicted"/>
<dbReference type="RefSeq" id="WP_077846900.1">
    <property type="nucleotide sequence ID" value="NZ_LZZM01000113.1"/>
</dbReference>
<gene>
    <name evidence="2" type="ORF">CLPUN_17300</name>
</gene>
<feature type="chain" id="PRO_5012549125" evidence="1">
    <location>
        <begin position="31"/>
        <end position="186"/>
    </location>
</feature>
<dbReference type="Proteomes" id="UP000190890">
    <property type="component" value="Unassembled WGS sequence"/>
</dbReference>
<dbReference type="AlphaFoldDB" id="A0A1S8TMK9"/>
<feature type="signal peptide" evidence="1">
    <location>
        <begin position="1"/>
        <end position="30"/>
    </location>
</feature>
<evidence type="ECO:0000313" key="3">
    <source>
        <dbReference type="Proteomes" id="UP000190890"/>
    </source>
</evidence>
<reference evidence="2 3" key="1">
    <citation type="submission" date="2016-05" db="EMBL/GenBank/DDBJ databases">
        <title>Microbial solvent formation.</title>
        <authorList>
            <person name="Poehlein A."/>
            <person name="Montoya Solano J.D."/>
            <person name="Flitsch S."/>
            <person name="Krabben P."/>
            <person name="Duerre P."/>
            <person name="Daniel R."/>
        </authorList>
    </citation>
    <scope>NUCLEOTIDE SEQUENCE [LARGE SCALE GENOMIC DNA]</scope>
    <source>
        <strain evidence="2 3">DSM 2619</strain>
    </source>
</reference>
<evidence type="ECO:0000313" key="2">
    <source>
        <dbReference type="EMBL" id="OOM79003.1"/>
    </source>
</evidence>
<keyword evidence="3" id="KW-1185">Reference proteome</keyword>